<evidence type="ECO:0008006" key="3">
    <source>
        <dbReference type="Google" id="ProtNLM"/>
    </source>
</evidence>
<gene>
    <name evidence="1" type="ORF">ACFQ04_18745</name>
</gene>
<dbReference type="InterPro" id="IPR027417">
    <property type="entry name" value="P-loop_NTPase"/>
</dbReference>
<proteinExistence type="predicted"/>
<accession>A0ABW3GB21</accession>
<dbReference type="Gene3D" id="3.40.50.300">
    <property type="entry name" value="P-loop containing nucleotide triphosphate hydrolases"/>
    <property type="match status" value="1"/>
</dbReference>
<dbReference type="RefSeq" id="WP_253648254.1">
    <property type="nucleotide sequence ID" value="NZ_BAAAMO010000001.1"/>
</dbReference>
<sequence>MRYRPLTPEGLVRECADTIAARRGRVVVAVDGADAADPVALAQEVAHLLRSTGRAADVVDTRHWLRPASLRMEWGRTDEHSYRTAWFDHPALRREVVDALRERGTWLPRLWDPDRDRSFRDTPRDAGADQVVLIAGALLVGSELDVDVTVALRMSEGALRRRTPDTEQWTITPLLEHAAGSDPADLEVRYEHPERPALRQD</sequence>
<protein>
    <recommendedName>
        <fullName evidence="3">Uridine kinase</fullName>
    </recommendedName>
</protein>
<name>A0ABW3GB21_9NOCA</name>
<evidence type="ECO:0000313" key="1">
    <source>
        <dbReference type="EMBL" id="MFD0927786.1"/>
    </source>
</evidence>
<organism evidence="1 2">
    <name type="scientific">Williamsia deligens</name>
    <dbReference type="NCBI Taxonomy" id="321325"/>
    <lineage>
        <taxon>Bacteria</taxon>
        <taxon>Bacillati</taxon>
        <taxon>Actinomycetota</taxon>
        <taxon>Actinomycetes</taxon>
        <taxon>Mycobacteriales</taxon>
        <taxon>Nocardiaceae</taxon>
        <taxon>Williamsia</taxon>
    </lineage>
</organism>
<evidence type="ECO:0000313" key="2">
    <source>
        <dbReference type="Proteomes" id="UP001597068"/>
    </source>
</evidence>
<dbReference type="EMBL" id="JBHTIL010000006">
    <property type="protein sequence ID" value="MFD0927786.1"/>
    <property type="molecule type" value="Genomic_DNA"/>
</dbReference>
<keyword evidence="2" id="KW-1185">Reference proteome</keyword>
<dbReference type="Proteomes" id="UP001597068">
    <property type="component" value="Unassembled WGS sequence"/>
</dbReference>
<comment type="caution">
    <text evidence="1">The sequence shown here is derived from an EMBL/GenBank/DDBJ whole genome shotgun (WGS) entry which is preliminary data.</text>
</comment>
<reference evidence="2" key="1">
    <citation type="journal article" date="2019" name="Int. J. Syst. Evol. Microbiol.">
        <title>The Global Catalogue of Microorganisms (GCM) 10K type strain sequencing project: providing services to taxonomists for standard genome sequencing and annotation.</title>
        <authorList>
            <consortium name="The Broad Institute Genomics Platform"/>
            <consortium name="The Broad Institute Genome Sequencing Center for Infectious Disease"/>
            <person name="Wu L."/>
            <person name="Ma J."/>
        </authorList>
    </citation>
    <scope>NUCLEOTIDE SEQUENCE [LARGE SCALE GENOMIC DNA]</scope>
    <source>
        <strain evidence="2">CCUG 50873</strain>
    </source>
</reference>